<comment type="caution">
    <text evidence="1">The sequence shown here is derived from an EMBL/GenBank/DDBJ whole genome shotgun (WGS) entry which is preliminary data.</text>
</comment>
<gene>
    <name evidence="1" type="ORF">D3P09_22645</name>
</gene>
<protein>
    <recommendedName>
        <fullName evidence="3">PhiEco32-like amidoligase-type 2 protein</fullName>
    </recommendedName>
</protein>
<evidence type="ECO:0000313" key="1">
    <source>
        <dbReference type="EMBL" id="RJX37765.1"/>
    </source>
</evidence>
<evidence type="ECO:0008006" key="3">
    <source>
        <dbReference type="Google" id="ProtNLM"/>
    </source>
</evidence>
<dbReference type="Pfam" id="PF14395">
    <property type="entry name" value="COOH-NH2_lig"/>
    <property type="match status" value="1"/>
</dbReference>
<evidence type="ECO:0000313" key="2">
    <source>
        <dbReference type="Proteomes" id="UP000267798"/>
    </source>
</evidence>
<reference evidence="1 2" key="1">
    <citation type="submission" date="2018-09" db="EMBL/GenBank/DDBJ databases">
        <title>Paenibacillus aracenensis nov. sp. isolated from a cave in southern Spain.</title>
        <authorList>
            <person name="Jurado V."/>
            <person name="Gutierrez-Patricio S."/>
            <person name="Gonzalez-Pimentel J.L."/>
            <person name="Miller A.Z."/>
            <person name="Laiz L."/>
            <person name="Saiz-Jimenez C."/>
        </authorList>
    </citation>
    <scope>NUCLEOTIDE SEQUENCE [LARGE SCALE GENOMIC DNA]</scope>
    <source>
        <strain evidence="1 2">JCM 19203</strain>
    </source>
</reference>
<accession>A0A3A6PBX5</accession>
<organism evidence="1 2">
    <name type="scientific">Paenibacillus pinisoli</name>
    <dbReference type="NCBI Taxonomy" id="1276110"/>
    <lineage>
        <taxon>Bacteria</taxon>
        <taxon>Bacillati</taxon>
        <taxon>Bacillota</taxon>
        <taxon>Bacilli</taxon>
        <taxon>Bacillales</taxon>
        <taxon>Paenibacillaceae</taxon>
        <taxon>Paenibacillus</taxon>
    </lineage>
</organism>
<keyword evidence="2" id="KW-1185">Reference proteome</keyword>
<dbReference type="AlphaFoldDB" id="A0A3A6PBX5"/>
<dbReference type="Proteomes" id="UP000267798">
    <property type="component" value="Unassembled WGS sequence"/>
</dbReference>
<name>A0A3A6PBX5_9BACL</name>
<sequence>MPNMRQIRGRKPSFFLSRALFFGLETGRRTAMGGLAEGFILSLRGKEAVAMASTWLWRGDDSALAGVQPAGQQDGEAAAIVAASEIALQAGDAVIASSPRKAISPDAYDGIWVVNAGAAHAAVMSPSERSRIWRRAGLSPKEEGEADTRVYRVTVVNLEPFAIHRLAGGRSQSIAAEGWPDAPPLSRVARAAVRALYALGLEIGEAEVSLSDTGRASIVAAWPLAADTLQGAELARRFAAKYAAETAGMAERRILIGADPEFALLTPAGKLAPASRFFGEGARGAAGADAMYIGRRLLYPVAELRPEPAETPAALAANVRRLLARAAAKIGDPELRWAAGAMPLRGLALGGHIHISGAPLTGRLLRLLDSCAAYPLALVEDPAGRGRRPRYGALGDFRPQPHGGFEYRTLPSWLVSPAAAKAAFALALLCAREALRIPRLPAQEERYEEAYYAGDRTELAGCLDAVAAAVSATESYEPLARYIEPLFESARQGKTWDEGKDIRAKWRIPVPVQ</sequence>
<dbReference type="EMBL" id="QXQB01000005">
    <property type="protein sequence ID" value="RJX37765.1"/>
    <property type="molecule type" value="Genomic_DNA"/>
</dbReference>
<proteinExistence type="predicted"/>
<dbReference type="InterPro" id="IPR025681">
    <property type="entry name" value="COOH-NH2_lig"/>
</dbReference>
<dbReference type="OrthoDB" id="2078085at2"/>